<evidence type="ECO:0000256" key="2">
    <source>
        <dbReference type="ARBA" id="ARBA00009003"/>
    </source>
</evidence>
<dbReference type="GO" id="GO:0030148">
    <property type="term" value="P:sphingolipid biosynthetic process"/>
    <property type="evidence" value="ECO:0000315"/>
    <property type="project" value="CGD"/>
</dbReference>
<dbReference type="CGD" id="CAL0000176496">
    <property type="gene designation" value="MIT1"/>
</dbReference>
<name>A0A1D8PIF7_CANAL</name>
<dbReference type="InterPro" id="IPR051706">
    <property type="entry name" value="Glycosyltransferase_domain"/>
</dbReference>
<dbReference type="STRING" id="237561.A0A1D8PIF7"/>
<dbReference type="OrthoDB" id="3647at2759"/>
<evidence type="ECO:0000256" key="10">
    <source>
        <dbReference type="SAM" id="Phobius"/>
    </source>
</evidence>
<dbReference type="Proteomes" id="UP000000559">
    <property type="component" value="Chromosome 2"/>
</dbReference>
<dbReference type="RefSeq" id="XP_714248.2">
    <property type="nucleotide sequence ID" value="XM_709155.2"/>
</dbReference>
<protein>
    <recommendedName>
        <fullName evidence="8">inositol phosphorylceramide mannosyltransferase</fullName>
        <ecNumber evidence="8">2.4.1.370</ecNumber>
    </recommendedName>
</protein>
<dbReference type="KEGG" id="cal:CAALFM_C209150WA"/>
<dbReference type="EMBL" id="CP017624">
    <property type="protein sequence ID" value="AOW27901.1"/>
    <property type="molecule type" value="Genomic_DNA"/>
</dbReference>
<evidence type="ECO:0000313" key="13">
    <source>
        <dbReference type="Proteomes" id="UP000000559"/>
    </source>
</evidence>
<dbReference type="PANTHER" id="PTHR32385">
    <property type="entry name" value="MANNOSYL PHOSPHORYLINOSITOL CERAMIDE SYNTHASE"/>
    <property type="match status" value="1"/>
</dbReference>
<dbReference type="VEuPathDB" id="FungiDB:C2_09150W_A"/>
<dbReference type="Gene3D" id="3.90.550.20">
    <property type="match status" value="1"/>
</dbReference>
<evidence type="ECO:0000256" key="4">
    <source>
        <dbReference type="ARBA" id="ARBA00022692"/>
    </source>
</evidence>
<comment type="similarity">
    <text evidence="2">Belongs to the glycosyltransferase 32 family.</text>
</comment>
<feature type="transmembrane region" description="Helical" evidence="10">
    <location>
        <begin position="270"/>
        <end position="291"/>
    </location>
</feature>
<dbReference type="FunFam" id="3.90.550.20:FF:000001">
    <property type="entry name" value="MIPC synthase subunit (SurA)"/>
    <property type="match status" value="1"/>
</dbReference>
<dbReference type="InterPro" id="IPR029044">
    <property type="entry name" value="Nucleotide-diphossugar_trans"/>
</dbReference>
<dbReference type="SMR" id="A0A1D8PIF7"/>
<feature type="transmembrane region" description="Helical" evidence="10">
    <location>
        <begin position="198"/>
        <end position="217"/>
    </location>
</feature>
<keyword evidence="6 10" id="KW-0472">Membrane</keyword>
<evidence type="ECO:0000256" key="9">
    <source>
        <dbReference type="SAM" id="MobiDB-lite"/>
    </source>
</evidence>
<organism evidence="12 13">
    <name type="scientific">Candida albicans (strain SC5314 / ATCC MYA-2876)</name>
    <name type="common">Yeast</name>
    <dbReference type="NCBI Taxonomy" id="237561"/>
    <lineage>
        <taxon>Eukaryota</taxon>
        <taxon>Fungi</taxon>
        <taxon>Dikarya</taxon>
        <taxon>Ascomycota</taxon>
        <taxon>Saccharomycotina</taxon>
        <taxon>Pichiomycetes</taxon>
        <taxon>Debaryomycetaceae</taxon>
        <taxon>Candida/Lodderomyces clade</taxon>
        <taxon>Candida</taxon>
    </lineage>
</organism>
<evidence type="ECO:0000256" key="8">
    <source>
        <dbReference type="ARBA" id="ARBA00066893"/>
    </source>
</evidence>
<evidence type="ECO:0000256" key="1">
    <source>
        <dbReference type="ARBA" id="ARBA00004141"/>
    </source>
</evidence>
<feature type="compositionally biased region" description="Low complexity" evidence="9">
    <location>
        <begin position="503"/>
        <end position="532"/>
    </location>
</feature>
<reference evidence="12 13" key="3">
    <citation type="journal article" date="2013" name="Genome Biol.">
        <title>Assembly of a phased diploid Candida albicans genome facilitates allele-specific measurements and provides a simple model for repeat and indel structure.</title>
        <authorList>
            <person name="Muzzey D."/>
            <person name="Schwartz K."/>
            <person name="Weissman J.S."/>
            <person name="Sherlock G."/>
        </authorList>
    </citation>
    <scope>NUCLEOTIDE SEQUENCE [LARGE SCALE GENOMIC DNA]</scope>
    <source>
        <strain evidence="13">SC5314 / ATCC MYA-2876</strain>
    </source>
</reference>
<reference evidence="12 13" key="1">
    <citation type="journal article" date="2004" name="Proc. Natl. Acad. Sci. U.S.A.">
        <title>The diploid genome sequence of Candida albicans.</title>
        <authorList>
            <person name="Jones T."/>
            <person name="Federspiel N.A."/>
            <person name="Chibana H."/>
            <person name="Dungan J."/>
            <person name="Kalman S."/>
            <person name="Magee B.B."/>
            <person name="Newport G."/>
            <person name="Thorstenson Y.R."/>
            <person name="Agabian N."/>
            <person name="Magee P.T."/>
            <person name="Davis R.W."/>
            <person name="Scherer S."/>
        </authorList>
    </citation>
    <scope>NUCLEOTIDE SEQUENCE [LARGE SCALE GENOMIC DNA]</scope>
    <source>
        <strain evidence="13">SC5314 / ATCC MYA-2876</strain>
    </source>
</reference>
<dbReference type="GO" id="GO:0051999">
    <property type="term" value="P:mannosyl-inositol phosphorylceramide biosynthetic process"/>
    <property type="evidence" value="ECO:0000318"/>
    <property type="project" value="GO_Central"/>
</dbReference>
<comment type="subcellular location">
    <subcellularLocation>
        <location evidence="1">Membrane</location>
        <topology evidence="1">Multi-pass membrane protein</topology>
    </subcellularLocation>
</comment>
<feature type="region of interest" description="Disordered" evidence="9">
    <location>
        <begin position="351"/>
        <end position="393"/>
    </location>
</feature>
<feature type="compositionally biased region" description="Low complexity" evidence="9">
    <location>
        <begin position="474"/>
        <end position="495"/>
    </location>
</feature>
<comment type="catalytic activity">
    <reaction evidence="7">
        <text>a 1D-myo-inositol-1-phospho-N-[(R)-2-hydroxy-very-long-chain fatty acyl]-(R)-4-hydroxysphingoid base + GDP-alpha-D-mannose = an alpha-D-mannosyl-(1&lt;-&gt;6)-1D-myo-inositol-1-phospho-N-[(R)-2-hydroxy-very-long-chain fatty acyl]-(R)-4-hydroxysphingoid base + GDP + H(+)</text>
        <dbReference type="Rhea" id="RHEA:64596"/>
        <dbReference type="ChEBI" id="CHEBI:15378"/>
        <dbReference type="ChEBI" id="CHEBI:57527"/>
        <dbReference type="ChEBI" id="CHEBI:58189"/>
        <dbReference type="ChEBI" id="CHEBI:155885"/>
        <dbReference type="ChEBI" id="CHEBI:155926"/>
        <dbReference type="EC" id="2.4.1.370"/>
    </reaction>
    <physiologicalReaction direction="left-to-right" evidence="7">
        <dbReference type="Rhea" id="RHEA:64597"/>
    </physiologicalReaction>
</comment>
<dbReference type="GO" id="GO:0006676">
    <property type="term" value="P:mannosyl diphosphorylinositol ceramide metabolic process"/>
    <property type="evidence" value="ECO:0007669"/>
    <property type="project" value="UniProtKB-ARBA"/>
</dbReference>
<feature type="transmembrane region" description="Helical" evidence="10">
    <location>
        <begin position="303"/>
        <end position="322"/>
    </location>
</feature>
<proteinExistence type="inferred from homology"/>
<dbReference type="SUPFAM" id="SSF53448">
    <property type="entry name" value="Nucleotide-diphospho-sugar transferases"/>
    <property type="match status" value="1"/>
</dbReference>
<dbReference type="InterPro" id="IPR007577">
    <property type="entry name" value="GlycoTrfase_DXD_sugar-bd_CS"/>
</dbReference>
<dbReference type="GO" id="GO:0006673">
    <property type="term" value="P:inositol phosphoceramide metabolic process"/>
    <property type="evidence" value="ECO:0000315"/>
    <property type="project" value="CGD"/>
</dbReference>
<keyword evidence="3" id="KW-0808">Transferase</keyword>
<keyword evidence="5 10" id="KW-1133">Transmembrane helix</keyword>
<evidence type="ECO:0000313" key="11">
    <source>
        <dbReference type="CGD" id="CAL0000176496"/>
    </source>
</evidence>
<dbReference type="eggNOG" id="ENOG502QS3D">
    <property type="taxonomic scope" value="Eukaryota"/>
</dbReference>
<gene>
    <name evidence="11 12" type="primary">MIT1</name>
    <name evidence="12" type="ordered locus">CAALFM_C209150WA</name>
    <name evidence="11" type="ordered locus">orf19.11558</name>
</gene>
<dbReference type="PANTHER" id="PTHR32385:SF20">
    <property type="entry name" value="MANNOSYL PHOSPHORYLINOSITOL CERAMIDE SYNTHASE CSH1-RELATED"/>
    <property type="match status" value="1"/>
</dbReference>
<feature type="region of interest" description="Disordered" evidence="9">
    <location>
        <begin position="441"/>
        <end position="544"/>
    </location>
</feature>
<dbReference type="GO" id="GO:0031501">
    <property type="term" value="C:mannosyltransferase complex"/>
    <property type="evidence" value="ECO:0007669"/>
    <property type="project" value="UniProtKB-ARBA"/>
</dbReference>
<dbReference type="GeneID" id="3644089"/>
<evidence type="ECO:0000313" key="12">
    <source>
        <dbReference type="EMBL" id="AOW27901.1"/>
    </source>
</evidence>
<reference evidence="12 13" key="2">
    <citation type="journal article" date="2007" name="Genome Biol.">
        <title>Assembly of the Candida albicans genome into sixteen supercontigs aligned on the eight chromosomes.</title>
        <authorList>
            <person name="van het Hoog M."/>
            <person name="Rast T.J."/>
            <person name="Martchenko M."/>
            <person name="Grindle S."/>
            <person name="Dignard D."/>
            <person name="Hogues H."/>
            <person name="Cuomo C."/>
            <person name="Berriman M."/>
            <person name="Scherer S."/>
            <person name="Magee B.B."/>
            <person name="Whiteway M."/>
            <person name="Chibana H."/>
            <person name="Nantel A."/>
            <person name="Magee P.T."/>
        </authorList>
    </citation>
    <scope>GENOME REANNOTATION</scope>
    <source>
        <strain evidence="13">SC5314 / ATCC MYA-2876</strain>
    </source>
</reference>
<dbReference type="Pfam" id="PF04488">
    <property type="entry name" value="Gly_transf_sug"/>
    <property type="match status" value="1"/>
</dbReference>
<feature type="compositionally biased region" description="Low complexity" evidence="9">
    <location>
        <begin position="378"/>
        <end position="390"/>
    </location>
</feature>
<evidence type="ECO:0000256" key="6">
    <source>
        <dbReference type="ARBA" id="ARBA00023136"/>
    </source>
</evidence>
<evidence type="ECO:0000256" key="3">
    <source>
        <dbReference type="ARBA" id="ARBA00022679"/>
    </source>
</evidence>
<dbReference type="FunCoup" id="A0A1D8PIF7">
    <property type="interactions" value="58"/>
</dbReference>
<accession>A0A1D8PIF7</accession>
<dbReference type="GO" id="GO:0000030">
    <property type="term" value="F:mannosyltransferase activity"/>
    <property type="evidence" value="ECO:0000315"/>
    <property type="project" value="CGD"/>
</dbReference>
<keyword evidence="4 10" id="KW-0812">Transmembrane</keyword>
<feature type="compositionally biased region" description="Low complexity" evidence="9">
    <location>
        <begin position="352"/>
        <end position="371"/>
    </location>
</feature>
<evidence type="ECO:0000256" key="7">
    <source>
        <dbReference type="ARBA" id="ARBA00052145"/>
    </source>
</evidence>
<dbReference type="AlphaFoldDB" id="A0A1D8PIF7"/>
<feature type="transmembrane region" description="Helical" evidence="10">
    <location>
        <begin position="7"/>
        <end position="24"/>
    </location>
</feature>
<dbReference type="EC" id="2.4.1.370" evidence="8"/>
<sequence>MRKELKCIIWAHVGLIVYLLYLSFDLLSLLNDDIFSDALLDVEINPNPSTSLNKPAIIPKIIHQTYKTTDIPEIWKPGQQACINLHQDDYQYFLWTDESAREFINKEFNWFIDTWDNYKYPIQRADAIRYFALYYYGGIYIDLDDGCKRKLDPLLTVPAFVRKTAPTGISNDVMGSVPNHPFFLKVIQDLEKYQRNWLVPYITIMMSTGPLFLSIMWKQYKRWGVPEAGKVRILLPQNYKGTTSSYFAIVRGSSWHMGDANFIKSLGDHLVLAVIGGFLLGLLILFVEYLFYSWVISSQCKRLTSKLLSFTWAILMGVLRFFHLDKLLSKCDFWSRSTKYEEMLLPKDSNDLKNINNNNTSNNNTNGGDSNNNDKSDYNNNDNNNNNINNHTGKTRLSSIFNILGGKTKVKRRNRKDSNLPIEIDVLSKLLDDTVIIDASTTETPTNPVSPTPSPISPTINSRTSNNELLIPTNNNNNNNNNNNDNTNNVNNINNRTTCDDQSTLLPYSTRLSSSSSSSSSSPSSSTSSLPSHETIMKLNNDIV</sequence>
<keyword evidence="13" id="KW-1185">Reference proteome</keyword>
<dbReference type="GO" id="GO:0016020">
    <property type="term" value="C:membrane"/>
    <property type="evidence" value="ECO:0007669"/>
    <property type="project" value="UniProtKB-SubCell"/>
</dbReference>
<dbReference type="GO" id="GO:0103064">
    <property type="term" value="F:inositol phosphorylceramide mannosyltransferase activity"/>
    <property type="evidence" value="ECO:0007669"/>
    <property type="project" value="UniProtKB-EC"/>
</dbReference>
<dbReference type="InParanoid" id="A0A1D8PIF7"/>
<evidence type="ECO:0000256" key="5">
    <source>
        <dbReference type="ARBA" id="ARBA00022989"/>
    </source>
</evidence>